<organism evidence="1 2">
    <name type="scientific">Viridothelium virens</name>
    <name type="common">Speckled blister lichen</name>
    <name type="synonym">Trypethelium virens</name>
    <dbReference type="NCBI Taxonomy" id="1048519"/>
    <lineage>
        <taxon>Eukaryota</taxon>
        <taxon>Fungi</taxon>
        <taxon>Dikarya</taxon>
        <taxon>Ascomycota</taxon>
        <taxon>Pezizomycotina</taxon>
        <taxon>Dothideomycetes</taxon>
        <taxon>Dothideomycetes incertae sedis</taxon>
        <taxon>Trypetheliales</taxon>
        <taxon>Trypetheliaceae</taxon>
        <taxon>Viridothelium</taxon>
    </lineage>
</organism>
<evidence type="ECO:0000313" key="1">
    <source>
        <dbReference type="EMBL" id="KAF2229582.1"/>
    </source>
</evidence>
<dbReference type="AlphaFoldDB" id="A0A6A6GUV7"/>
<proteinExistence type="predicted"/>
<sequence length="82" mass="9530">MDCVWIPYIMGWPVCAYLTWIRKAMALWNHRVEAGMDRRFALKLIETKLNCVGYVCVYYSMKASRISPSPGRHNTFVQSKGL</sequence>
<name>A0A6A6GUV7_VIRVR</name>
<dbReference type="EMBL" id="ML991859">
    <property type="protein sequence ID" value="KAF2229582.1"/>
    <property type="molecule type" value="Genomic_DNA"/>
</dbReference>
<gene>
    <name evidence="1" type="ORF">EV356DRAFT_376877</name>
</gene>
<dbReference type="Proteomes" id="UP000800092">
    <property type="component" value="Unassembled WGS sequence"/>
</dbReference>
<keyword evidence="2" id="KW-1185">Reference proteome</keyword>
<accession>A0A6A6GUV7</accession>
<protein>
    <submittedName>
        <fullName evidence="1">Uncharacterized protein</fullName>
    </submittedName>
</protein>
<reference evidence="1" key="1">
    <citation type="journal article" date="2020" name="Stud. Mycol.">
        <title>101 Dothideomycetes genomes: a test case for predicting lifestyles and emergence of pathogens.</title>
        <authorList>
            <person name="Haridas S."/>
            <person name="Albert R."/>
            <person name="Binder M."/>
            <person name="Bloem J."/>
            <person name="Labutti K."/>
            <person name="Salamov A."/>
            <person name="Andreopoulos B."/>
            <person name="Baker S."/>
            <person name="Barry K."/>
            <person name="Bills G."/>
            <person name="Bluhm B."/>
            <person name="Cannon C."/>
            <person name="Castanera R."/>
            <person name="Culley D."/>
            <person name="Daum C."/>
            <person name="Ezra D."/>
            <person name="Gonzalez J."/>
            <person name="Henrissat B."/>
            <person name="Kuo A."/>
            <person name="Liang C."/>
            <person name="Lipzen A."/>
            <person name="Lutzoni F."/>
            <person name="Magnuson J."/>
            <person name="Mondo S."/>
            <person name="Nolan M."/>
            <person name="Ohm R."/>
            <person name="Pangilinan J."/>
            <person name="Park H.-J."/>
            <person name="Ramirez L."/>
            <person name="Alfaro M."/>
            <person name="Sun H."/>
            <person name="Tritt A."/>
            <person name="Yoshinaga Y."/>
            <person name="Zwiers L.-H."/>
            <person name="Turgeon B."/>
            <person name="Goodwin S."/>
            <person name="Spatafora J."/>
            <person name="Crous P."/>
            <person name="Grigoriev I."/>
        </authorList>
    </citation>
    <scope>NUCLEOTIDE SEQUENCE</scope>
    <source>
        <strain evidence="1">Tuck. ex Michener</strain>
    </source>
</reference>
<evidence type="ECO:0000313" key="2">
    <source>
        <dbReference type="Proteomes" id="UP000800092"/>
    </source>
</evidence>